<evidence type="ECO:0000313" key="2">
    <source>
        <dbReference type="EMBL" id="GAA0139902.1"/>
    </source>
</evidence>
<sequence length="96" mass="9973">MGKSPFLPLLNIPDDTQASGTGNNQTRPSGSGDEEARAFEEGVITEPLAEVTGSCQGEHVAAELVQMPKKRKRAATKGVSKKATAPIVDGEGAPNK</sequence>
<organism evidence="2 3">
    <name type="scientific">Lithospermum erythrorhizon</name>
    <name type="common">Purple gromwell</name>
    <name type="synonym">Lithospermum officinale var. erythrorhizon</name>
    <dbReference type="NCBI Taxonomy" id="34254"/>
    <lineage>
        <taxon>Eukaryota</taxon>
        <taxon>Viridiplantae</taxon>
        <taxon>Streptophyta</taxon>
        <taxon>Embryophyta</taxon>
        <taxon>Tracheophyta</taxon>
        <taxon>Spermatophyta</taxon>
        <taxon>Magnoliopsida</taxon>
        <taxon>eudicotyledons</taxon>
        <taxon>Gunneridae</taxon>
        <taxon>Pentapetalae</taxon>
        <taxon>asterids</taxon>
        <taxon>lamiids</taxon>
        <taxon>Boraginales</taxon>
        <taxon>Boraginaceae</taxon>
        <taxon>Boraginoideae</taxon>
        <taxon>Lithospermeae</taxon>
        <taxon>Lithospermum</taxon>
    </lineage>
</organism>
<reference evidence="2 3" key="1">
    <citation type="submission" date="2024-01" db="EMBL/GenBank/DDBJ databases">
        <title>The complete chloroplast genome sequence of Lithospermum erythrorhizon: insights into the phylogenetic relationship among Boraginaceae species and the maternal lineages of purple gromwells.</title>
        <authorList>
            <person name="Okada T."/>
            <person name="Watanabe K."/>
        </authorList>
    </citation>
    <scope>NUCLEOTIDE SEQUENCE [LARGE SCALE GENOMIC DNA]</scope>
</reference>
<gene>
    <name evidence="2" type="ORF">LIER_01361</name>
</gene>
<protein>
    <submittedName>
        <fullName evidence="2">Uncharacterized protein</fullName>
    </submittedName>
</protein>
<dbReference type="EMBL" id="BAABME010000129">
    <property type="protein sequence ID" value="GAA0139902.1"/>
    <property type="molecule type" value="Genomic_DNA"/>
</dbReference>
<keyword evidence="3" id="KW-1185">Reference proteome</keyword>
<proteinExistence type="predicted"/>
<evidence type="ECO:0000313" key="3">
    <source>
        <dbReference type="Proteomes" id="UP001454036"/>
    </source>
</evidence>
<name>A0AAV3NQE5_LITER</name>
<accession>A0AAV3NQE5</accession>
<feature type="region of interest" description="Disordered" evidence="1">
    <location>
        <begin position="66"/>
        <end position="96"/>
    </location>
</feature>
<dbReference type="Proteomes" id="UP001454036">
    <property type="component" value="Unassembled WGS sequence"/>
</dbReference>
<dbReference type="AlphaFoldDB" id="A0AAV3NQE5"/>
<comment type="caution">
    <text evidence="2">The sequence shown here is derived from an EMBL/GenBank/DDBJ whole genome shotgun (WGS) entry which is preliminary data.</text>
</comment>
<evidence type="ECO:0000256" key="1">
    <source>
        <dbReference type="SAM" id="MobiDB-lite"/>
    </source>
</evidence>
<feature type="region of interest" description="Disordered" evidence="1">
    <location>
        <begin position="1"/>
        <end position="39"/>
    </location>
</feature>
<feature type="compositionally biased region" description="Polar residues" evidence="1">
    <location>
        <begin position="14"/>
        <end position="29"/>
    </location>
</feature>